<accession>A0ABS9MH08</accession>
<evidence type="ECO:0000256" key="3">
    <source>
        <dbReference type="ARBA" id="ARBA00006206"/>
    </source>
</evidence>
<evidence type="ECO:0000256" key="2">
    <source>
        <dbReference type="ARBA" id="ARBA00005028"/>
    </source>
</evidence>
<dbReference type="InterPro" id="IPR015443">
    <property type="entry name" value="Aldose_1-epimerase"/>
</dbReference>
<dbReference type="NCBIfam" id="NF008277">
    <property type="entry name" value="PRK11055.1"/>
    <property type="match status" value="1"/>
</dbReference>
<evidence type="ECO:0000256" key="8">
    <source>
        <dbReference type="PIRNR" id="PIRNR005096"/>
    </source>
</evidence>
<dbReference type="EMBL" id="JAKNHQ010000004">
    <property type="protein sequence ID" value="MCG4610093.1"/>
    <property type="molecule type" value="Genomic_DNA"/>
</dbReference>
<protein>
    <recommendedName>
        <fullName evidence="5 8">Aldose 1-epimerase</fullName>
        <ecNumber evidence="4 8">5.1.3.3</ecNumber>
    </recommendedName>
</protein>
<comment type="catalytic activity">
    <reaction evidence="1 8">
        <text>alpha-D-glucose = beta-D-glucose</text>
        <dbReference type="Rhea" id="RHEA:10264"/>
        <dbReference type="ChEBI" id="CHEBI:15903"/>
        <dbReference type="ChEBI" id="CHEBI:17925"/>
        <dbReference type="EC" id="5.1.3.3"/>
    </reaction>
</comment>
<dbReference type="InterPro" id="IPR014718">
    <property type="entry name" value="GH-type_carb-bd"/>
</dbReference>
<evidence type="ECO:0000256" key="1">
    <source>
        <dbReference type="ARBA" id="ARBA00001614"/>
    </source>
</evidence>
<dbReference type="PROSITE" id="PS00545">
    <property type="entry name" value="ALDOSE_1_EPIMERASE"/>
    <property type="match status" value="1"/>
</dbReference>
<gene>
    <name evidence="9" type="ORF">L0P57_03960</name>
</gene>
<dbReference type="Gene3D" id="2.70.98.10">
    <property type="match status" value="1"/>
</dbReference>
<reference evidence="9 10" key="1">
    <citation type="submission" date="2022-01" db="EMBL/GenBank/DDBJ databases">
        <title>Collection of gut derived symbiotic bacterial strains cultured from healthy donors.</title>
        <authorList>
            <person name="Lin H."/>
            <person name="Kohout C."/>
            <person name="Waligurski E."/>
            <person name="Pamer E.G."/>
        </authorList>
    </citation>
    <scope>NUCLEOTIDE SEQUENCE [LARGE SCALE GENOMIC DNA]</scope>
    <source>
        <strain evidence="9 10">DFI.7.58</strain>
    </source>
</reference>
<dbReference type="Proteomes" id="UP001298681">
    <property type="component" value="Unassembled WGS sequence"/>
</dbReference>
<keyword evidence="7 8" id="KW-0119">Carbohydrate metabolism</keyword>
<comment type="similarity">
    <text evidence="3 8">Belongs to the aldose epimerase family.</text>
</comment>
<evidence type="ECO:0000256" key="6">
    <source>
        <dbReference type="ARBA" id="ARBA00023235"/>
    </source>
</evidence>
<comment type="caution">
    <text evidence="9">The sequence shown here is derived from an EMBL/GenBank/DDBJ whole genome shotgun (WGS) entry which is preliminary data.</text>
</comment>
<dbReference type="RefSeq" id="WP_237966514.1">
    <property type="nucleotide sequence ID" value="NZ_JAKNHQ010000004.1"/>
</dbReference>
<dbReference type="InterPro" id="IPR018052">
    <property type="entry name" value="Ald1_epimerase_CS"/>
</dbReference>
<dbReference type="Pfam" id="PF01263">
    <property type="entry name" value="Aldose_epim"/>
    <property type="match status" value="1"/>
</dbReference>
<dbReference type="InterPro" id="IPR047215">
    <property type="entry name" value="Galactose_mutarotase-like"/>
</dbReference>
<keyword evidence="10" id="KW-1185">Reference proteome</keyword>
<dbReference type="SUPFAM" id="SSF74650">
    <property type="entry name" value="Galactose mutarotase-like"/>
    <property type="match status" value="1"/>
</dbReference>
<organism evidence="9 10">
    <name type="scientific">Anaeromassilibacillus senegalensis</name>
    <dbReference type="NCBI Taxonomy" id="1673717"/>
    <lineage>
        <taxon>Bacteria</taxon>
        <taxon>Bacillati</taxon>
        <taxon>Bacillota</taxon>
        <taxon>Clostridia</taxon>
        <taxon>Eubacteriales</taxon>
        <taxon>Acutalibacteraceae</taxon>
        <taxon>Anaeromassilibacillus</taxon>
    </lineage>
</organism>
<dbReference type="PANTHER" id="PTHR10091">
    <property type="entry name" value="ALDOSE-1-EPIMERASE"/>
    <property type="match status" value="1"/>
</dbReference>
<dbReference type="CDD" id="cd09019">
    <property type="entry name" value="galactose_mutarotase_like"/>
    <property type="match status" value="1"/>
</dbReference>
<evidence type="ECO:0000313" key="10">
    <source>
        <dbReference type="Proteomes" id="UP001298681"/>
    </source>
</evidence>
<sequence length="345" mass="37729">MVTQELFGTTRGGVPVYRFCIENASGASVSVMNYGCTIQAIRVPDRNGTLTDVCLGYRTLAEYEQNNGYLGAVVGRHGNRIEKGIFQLNGTEYHLAVNDGPNHLHGGICGFDKRVWDASIEGQSVMFHRLSPDGEEGYPGNLDVRVTYTFTDDNRLLLQYRAETDADTVVNLTNHCYFNLSGEGKGTIRNHILRIPAGSFTENDADCLPTGAVLSVEGTPFDFRGSKEIGRDMDVDCPQLRNGKGYDHNFILDGGDGEKVAAELYSPDTGIAMTVRTTMPGVQFYSGNVLDGPVGKSGVPYETNMGLCLETQYFPNAMSCPHFPSPVLHKGELYAHDTSFTFSCK</sequence>
<dbReference type="EC" id="5.1.3.3" evidence="4 8"/>
<proteinExistence type="inferred from homology"/>
<name>A0ABS9MH08_9FIRM</name>
<dbReference type="InterPro" id="IPR011013">
    <property type="entry name" value="Gal_mutarotase_sf_dom"/>
</dbReference>
<evidence type="ECO:0000256" key="5">
    <source>
        <dbReference type="ARBA" id="ARBA00014165"/>
    </source>
</evidence>
<dbReference type="PANTHER" id="PTHR10091:SF0">
    <property type="entry name" value="GALACTOSE MUTAROTASE"/>
    <property type="match status" value="1"/>
</dbReference>
<evidence type="ECO:0000256" key="4">
    <source>
        <dbReference type="ARBA" id="ARBA00013185"/>
    </source>
</evidence>
<comment type="pathway">
    <text evidence="2 8">Carbohydrate metabolism; hexose metabolism.</text>
</comment>
<evidence type="ECO:0000256" key="7">
    <source>
        <dbReference type="ARBA" id="ARBA00023277"/>
    </source>
</evidence>
<keyword evidence="6 8" id="KW-0413">Isomerase</keyword>
<dbReference type="InterPro" id="IPR008183">
    <property type="entry name" value="Aldose_1/G6P_1-epimerase"/>
</dbReference>
<evidence type="ECO:0000313" key="9">
    <source>
        <dbReference type="EMBL" id="MCG4610093.1"/>
    </source>
</evidence>
<dbReference type="PIRSF" id="PIRSF005096">
    <property type="entry name" value="GALM"/>
    <property type="match status" value="1"/>
</dbReference>